<dbReference type="InterPro" id="IPR004576">
    <property type="entry name" value="Mfd"/>
</dbReference>
<dbReference type="NCBIfam" id="TIGR00580">
    <property type="entry name" value="mfd"/>
    <property type="match status" value="1"/>
</dbReference>
<dbReference type="Gene3D" id="3.30.2060.10">
    <property type="entry name" value="Penicillin-binding protein 1b domain"/>
    <property type="match status" value="1"/>
</dbReference>
<dbReference type="SUPFAM" id="SSF143517">
    <property type="entry name" value="TRCF domain-like"/>
    <property type="match status" value="1"/>
</dbReference>
<comment type="similarity">
    <text evidence="10 13">In the N-terminal section; belongs to the UvrB family.</text>
</comment>
<dbReference type="InterPro" id="IPR041471">
    <property type="entry name" value="UvrB_inter"/>
</dbReference>
<dbReference type="PANTHER" id="PTHR47964:SF1">
    <property type="entry name" value="ATP-DEPENDENT DNA HELICASE HOMOLOG RECG, CHLOROPLASTIC"/>
    <property type="match status" value="1"/>
</dbReference>
<dbReference type="Gene3D" id="3.40.50.300">
    <property type="entry name" value="P-loop containing nucleotide triphosphate hydrolases"/>
    <property type="match status" value="2"/>
</dbReference>
<proteinExistence type="inferred from homology"/>
<dbReference type="InterPro" id="IPR011545">
    <property type="entry name" value="DEAD/DEAH_box_helicase_dom"/>
</dbReference>
<evidence type="ECO:0000256" key="12">
    <source>
        <dbReference type="ARBA" id="ARBA00070128"/>
    </source>
</evidence>
<dbReference type="SUPFAM" id="SSF141259">
    <property type="entry name" value="CarD-like"/>
    <property type="match status" value="1"/>
</dbReference>
<dbReference type="Pfam" id="PF00271">
    <property type="entry name" value="Helicase_C"/>
    <property type="match status" value="1"/>
</dbReference>
<dbReference type="PROSITE" id="PS51194">
    <property type="entry name" value="HELICASE_CTER"/>
    <property type="match status" value="1"/>
</dbReference>
<evidence type="ECO:0000256" key="8">
    <source>
        <dbReference type="ARBA" id="ARBA00023125"/>
    </source>
</evidence>
<keyword evidence="4 13" id="KW-0227">DNA damage</keyword>
<dbReference type="Gene3D" id="3.90.1150.50">
    <property type="entry name" value="Transcription-repair-coupling factor, D7 domain"/>
    <property type="match status" value="1"/>
</dbReference>
<evidence type="ECO:0000256" key="1">
    <source>
        <dbReference type="ARBA" id="ARBA00004496"/>
    </source>
</evidence>
<dbReference type="Pfam" id="PF00270">
    <property type="entry name" value="DEAD"/>
    <property type="match status" value="1"/>
</dbReference>
<dbReference type="Proteomes" id="UP000198734">
    <property type="component" value="Unassembled WGS sequence"/>
</dbReference>
<evidence type="ECO:0000256" key="2">
    <source>
        <dbReference type="ARBA" id="ARBA00022490"/>
    </source>
</evidence>
<dbReference type="FunFam" id="3.40.50.300:FF:000546">
    <property type="entry name" value="Transcription-repair-coupling factor"/>
    <property type="match status" value="1"/>
</dbReference>
<accession>A0A1I6BB24</accession>
<protein>
    <recommendedName>
        <fullName evidence="12 13">Transcription-repair-coupling factor</fullName>
        <shortName evidence="13">TRCF</shortName>
        <ecNumber evidence="13">3.6.4.-</ecNumber>
    </recommendedName>
</protein>
<dbReference type="GO" id="GO:0005524">
    <property type="term" value="F:ATP binding"/>
    <property type="evidence" value="ECO:0007669"/>
    <property type="project" value="UniProtKB-UniRule"/>
</dbReference>
<keyword evidence="6" id="KW-0347">Helicase</keyword>
<dbReference type="HAMAP" id="MF_00969">
    <property type="entry name" value="TRCF"/>
    <property type="match status" value="1"/>
</dbReference>
<dbReference type="Pfam" id="PF17757">
    <property type="entry name" value="UvrB_inter"/>
    <property type="match status" value="1"/>
</dbReference>
<dbReference type="RefSeq" id="WP_093538641.1">
    <property type="nucleotide sequence ID" value="NZ_FOXU01000013.1"/>
</dbReference>
<dbReference type="InterPro" id="IPR003711">
    <property type="entry name" value="CarD-like/TRCF_RID"/>
</dbReference>
<evidence type="ECO:0000313" key="16">
    <source>
        <dbReference type="EMBL" id="SFQ78152.1"/>
    </source>
</evidence>
<dbReference type="OrthoDB" id="9804325at2"/>
<reference evidence="17" key="1">
    <citation type="submission" date="2016-10" db="EMBL/GenBank/DDBJ databases">
        <authorList>
            <person name="Varghese N."/>
            <person name="Submissions S."/>
        </authorList>
    </citation>
    <scope>NUCLEOTIDE SEQUENCE [LARGE SCALE GENOMIC DNA]</scope>
    <source>
        <strain evidence="17">DSM 11706</strain>
    </source>
</reference>
<dbReference type="SMART" id="SM00487">
    <property type="entry name" value="DEXDc"/>
    <property type="match status" value="1"/>
</dbReference>
<dbReference type="SMART" id="SM00490">
    <property type="entry name" value="HELICc"/>
    <property type="match status" value="1"/>
</dbReference>
<dbReference type="GO" id="GO:0006355">
    <property type="term" value="P:regulation of DNA-templated transcription"/>
    <property type="evidence" value="ECO:0007669"/>
    <property type="project" value="UniProtKB-UniRule"/>
</dbReference>
<dbReference type="GO" id="GO:0000716">
    <property type="term" value="P:transcription-coupled nucleotide-excision repair, DNA damage recognition"/>
    <property type="evidence" value="ECO:0007669"/>
    <property type="project" value="UniProtKB-UniRule"/>
</dbReference>
<evidence type="ECO:0000256" key="5">
    <source>
        <dbReference type="ARBA" id="ARBA00022801"/>
    </source>
</evidence>
<dbReference type="Pfam" id="PF03461">
    <property type="entry name" value="TRCF"/>
    <property type="match status" value="1"/>
</dbReference>
<dbReference type="PROSITE" id="PS51192">
    <property type="entry name" value="HELICASE_ATP_BIND_1"/>
    <property type="match status" value="1"/>
</dbReference>
<dbReference type="EC" id="3.6.4.-" evidence="13"/>
<dbReference type="AlphaFoldDB" id="A0A1I6BB24"/>
<dbReference type="Gene3D" id="3.40.50.11180">
    <property type="match status" value="1"/>
</dbReference>
<dbReference type="Gene3D" id="2.40.10.170">
    <property type="match status" value="1"/>
</dbReference>
<evidence type="ECO:0000256" key="4">
    <source>
        <dbReference type="ARBA" id="ARBA00022763"/>
    </source>
</evidence>
<dbReference type="InterPro" id="IPR036101">
    <property type="entry name" value="CarD-like/TRCF_RID_sf"/>
</dbReference>
<comment type="similarity">
    <text evidence="11 13">In the C-terminal section; belongs to the helicase family. RecG subfamily.</text>
</comment>
<dbReference type="InterPro" id="IPR027417">
    <property type="entry name" value="P-loop_NTPase"/>
</dbReference>
<dbReference type="PANTHER" id="PTHR47964">
    <property type="entry name" value="ATP-DEPENDENT DNA HELICASE HOMOLOG RECG, CHLOROPLASTIC"/>
    <property type="match status" value="1"/>
</dbReference>
<name>A0A1I6BB24_9BACI</name>
<dbReference type="SMART" id="SM01058">
    <property type="entry name" value="CarD_TRCF"/>
    <property type="match status" value="1"/>
</dbReference>
<dbReference type="Pfam" id="PF21132">
    <property type="entry name" value="MFD_D3"/>
    <property type="match status" value="1"/>
</dbReference>
<keyword evidence="17" id="KW-1185">Reference proteome</keyword>
<dbReference type="GO" id="GO:0003684">
    <property type="term" value="F:damaged DNA binding"/>
    <property type="evidence" value="ECO:0007669"/>
    <property type="project" value="InterPro"/>
</dbReference>
<keyword evidence="3 13" id="KW-0547">Nucleotide-binding</keyword>
<dbReference type="GO" id="GO:0016787">
    <property type="term" value="F:hydrolase activity"/>
    <property type="evidence" value="ECO:0007669"/>
    <property type="project" value="UniProtKB-KW"/>
</dbReference>
<keyword evidence="9 13" id="KW-0234">DNA repair</keyword>
<evidence type="ECO:0000256" key="11">
    <source>
        <dbReference type="ARBA" id="ARBA00061399"/>
    </source>
</evidence>
<evidence type="ECO:0000256" key="9">
    <source>
        <dbReference type="ARBA" id="ARBA00023204"/>
    </source>
</evidence>
<dbReference type="SUPFAM" id="SSF52540">
    <property type="entry name" value="P-loop containing nucleoside triphosphate hydrolases"/>
    <property type="match status" value="4"/>
</dbReference>
<keyword evidence="8 13" id="KW-0238">DNA-binding</keyword>
<dbReference type="Pfam" id="PF02559">
    <property type="entry name" value="CarD_TRCF_RID"/>
    <property type="match status" value="1"/>
</dbReference>
<dbReference type="GO" id="GO:0005737">
    <property type="term" value="C:cytoplasm"/>
    <property type="evidence" value="ECO:0007669"/>
    <property type="project" value="UniProtKB-SubCell"/>
</dbReference>
<dbReference type="InterPro" id="IPR037235">
    <property type="entry name" value="TRCF-like_C_D7"/>
</dbReference>
<dbReference type="InterPro" id="IPR048635">
    <property type="entry name" value="MFD_D3"/>
</dbReference>
<evidence type="ECO:0000259" key="14">
    <source>
        <dbReference type="PROSITE" id="PS51192"/>
    </source>
</evidence>
<dbReference type="CDD" id="cd17991">
    <property type="entry name" value="DEXHc_TRCF"/>
    <property type="match status" value="1"/>
</dbReference>
<dbReference type="STRING" id="126156.SAMN05421670_0321"/>
<keyword evidence="7 13" id="KW-0067">ATP-binding</keyword>
<comment type="subcellular location">
    <subcellularLocation>
        <location evidence="1 13">Cytoplasm</location>
    </subcellularLocation>
</comment>
<gene>
    <name evidence="13" type="primary">mfd</name>
    <name evidence="16" type="ORF">SAMN05421670_0321</name>
</gene>
<dbReference type="EMBL" id="FOXU01000013">
    <property type="protein sequence ID" value="SFQ78152.1"/>
    <property type="molecule type" value="Genomic_DNA"/>
</dbReference>
<dbReference type="InterPro" id="IPR047112">
    <property type="entry name" value="RecG/Mfd"/>
</dbReference>
<keyword evidence="5 13" id="KW-0378">Hydrolase</keyword>
<evidence type="ECO:0000259" key="15">
    <source>
        <dbReference type="PROSITE" id="PS51194"/>
    </source>
</evidence>
<dbReference type="InterPro" id="IPR001650">
    <property type="entry name" value="Helicase_C-like"/>
</dbReference>
<dbReference type="GO" id="GO:0003678">
    <property type="term" value="F:DNA helicase activity"/>
    <property type="evidence" value="ECO:0007669"/>
    <property type="project" value="TreeGrafter"/>
</dbReference>
<evidence type="ECO:0000256" key="10">
    <source>
        <dbReference type="ARBA" id="ARBA00061104"/>
    </source>
</evidence>
<keyword evidence="2 13" id="KW-0963">Cytoplasm</keyword>
<comment type="function">
    <text evidence="13">Couples transcription and DNA repair by recognizing RNA polymerase (RNAP) stalled at DNA lesions. Mediates ATP-dependent release of RNAP and its truncated transcript from the DNA, and recruitment of nucleotide excision repair machinery to the damaged site.</text>
</comment>
<dbReference type="InterPro" id="IPR014001">
    <property type="entry name" value="Helicase_ATP-bd"/>
</dbReference>
<evidence type="ECO:0000256" key="6">
    <source>
        <dbReference type="ARBA" id="ARBA00022806"/>
    </source>
</evidence>
<organism evidence="16 17">
    <name type="scientific">Psychrobacillus psychrotolerans</name>
    <dbReference type="NCBI Taxonomy" id="126156"/>
    <lineage>
        <taxon>Bacteria</taxon>
        <taxon>Bacillati</taxon>
        <taxon>Bacillota</taxon>
        <taxon>Bacilli</taxon>
        <taxon>Bacillales</taxon>
        <taxon>Bacillaceae</taxon>
        <taxon>Psychrobacillus</taxon>
    </lineage>
</organism>
<evidence type="ECO:0000256" key="3">
    <source>
        <dbReference type="ARBA" id="ARBA00022741"/>
    </source>
</evidence>
<evidence type="ECO:0000256" key="7">
    <source>
        <dbReference type="ARBA" id="ARBA00022840"/>
    </source>
</evidence>
<evidence type="ECO:0000256" key="13">
    <source>
        <dbReference type="HAMAP-Rule" id="MF_00969"/>
    </source>
</evidence>
<dbReference type="SMART" id="SM00982">
    <property type="entry name" value="TRCF"/>
    <property type="match status" value="1"/>
</dbReference>
<dbReference type="Gene3D" id="3.40.50.11140">
    <property type="match status" value="1"/>
</dbReference>
<dbReference type="InterPro" id="IPR005118">
    <property type="entry name" value="TRCF_C"/>
</dbReference>
<sequence>MEPLSNLLMEDTQIQKLVKELESGRDQQLLTGLTPSARAVFTNMLYNTRQGAILIVTPNLLHAQKLTEDLVKLIGEDHVRLYPADELIAADISVASPELRAQRLEAIDHMLTHDKGVYIVPIAGLKKHMPSKKDWQASSISIAEGEEISLDSFLQRLVNMGYVRQSMVTAPGEFALRGGIIDIYPLYLENPIRIELFDTEVDSIRTFSAEDQRSLEKRKDIRILPATEFVLTEEKKMLLAEKLEEALAESLEKVKIPEVRDLFYQNIQQDIELLKQGEQPQEYMKYVSLLEETSSFLGNYFNKNGTVLFDELGRIQEVTETLEREENDWILSLLEEGKTVHRVKPSFNLKEIIQMFSNEKLYFSLFSRTFSGISIKKNISFSCKPMQNFHGQMHLLKNEIERFTQGKFRLFILADGKDRIQKIHEVLEDYEIPSQLGASANDMMSPGIFIIEGDLEAGFELPLQRIAVITDSELFKQKHKKKTRAQKVTNAERIKSYSEIKPGDNVVHIHHGIGKYIGIETLHVNGVHKDYLHIRYRGEDKLFVPVDQIDLIQKYVASGEKDPKLHKLGGADWKKTKTKVSAAVQDIADELIKLYAKREAEVGYAFEPDSDMQQSFEAAFPYEETEDQLRTIIEVKKDMEKPRPMDRLVCGDVGYGKTEVAIRAAFKAVMEGKQVAFLCPTTILAQQHYETMLERFQDFPIEVGLLSRFRNKKQQTETISGLKKGLVDVVVGTHRILSKDVEYHDLGLLVVDEEQRFGVKHKERIKQMKTNVDVMTLTATPIPRTLHMSMIGVRDLSVIETPPKNRFPVQTYVMEQNSGLVRESIERELARGGQAFYLYNRVEDITRKVDEIQMLVPTARVGFAHGQMSETELESVIISFIEGEYDVLVTTTIIETGIDIPNVNTLIIQDADKMGLSQLYQLRGRVGRSNRVAYAYLMHQRDKVLTDVAEKRLQAVKEFTELGSGFKIAMRDLSIRGAGNLLGSQQHGFIDSVGFDLYTQMLEEAIAEKRTGIKKEDIPDMEIVLSTDAYISDEYIPDGYQKIQMYKRVKAMEKEEEYFDLLDEFQDRFGDIPLEAEKLLRIARMKIWGIEVGVVSIKEVNKVISISISAEGTRDINGAKLVEESMKYGRAVGFNMDNGSLVLTIDERKTGKFNPFDVLEEMMRLLPESKKEIADVK</sequence>
<feature type="domain" description="Helicase C-terminal" evidence="15">
    <location>
        <begin position="808"/>
        <end position="974"/>
    </location>
</feature>
<evidence type="ECO:0000313" key="17">
    <source>
        <dbReference type="Proteomes" id="UP000198734"/>
    </source>
</evidence>
<feature type="domain" description="Helicase ATP-binding" evidence="14">
    <location>
        <begin position="638"/>
        <end position="799"/>
    </location>
</feature>